<dbReference type="FunFam" id="3.10.590.10:FF:000003">
    <property type="entry name" value="Thymocyte nuclear protein 1"/>
    <property type="match status" value="1"/>
</dbReference>
<dbReference type="RefSeq" id="WP_208832115.1">
    <property type="nucleotide sequence ID" value="NZ_CP072110.1"/>
</dbReference>
<accession>A0A975DEA4</accession>
<organism evidence="3 4">
    <name type="scientific">Psychrosphaera ytuae</name>
    <dbReference type="NCBI Taxonomy" id="2820710"/>
    <lineage>
        <taxon>Bacteria</taxon>
        <taxon>Pseudomonadati</taxon>
        <taxon>Pseudomonadota</taxon>
        <taxon>Gammaproteobacteria</taxon>
        <taxon>Alteromonadales</taxon>
        <taxon>Pseudoalteromonadaceae</taxon>
        <taxon>Psychrosphaera</taxon>
    </lineage>
</organism>
<dbReference type="AlphaFoldDB" id="A0A975DEA4"/>
<keyword evidence="4" id="KW-1185">Reference proteome</keyword>
<dbReference type="PANTHER" id="PTHR14087">
    <property type="entry name" value="THYMOCYTE NUCLEAR PROTEIN 1"/>
    <property type="match status" value="1"/>
</dbReference>
<dbReference type="InterPro" id="IPR002740">
    <property type="entry name" value="EVE_domain"/>
</dbReference>
<evidence type="ECO:0000313" key="3">
    <source>
        <dbReference type="EMBL" id="QTH64060.1"/>
    </source>
</evidence>
<dbReference type="PANTHER" id="PTHR14087:SF7">
    <property type="entry name" value="THYMOCYTE NUCLEAR PROTEIN 1"/>
    <property type="match status" value="1"/>
</dbReference>
<dbReference type="InterPro" id="IPR015947">
    <property type="entry name" value="PUA-like_sf"/>
</dbReference>
<dbReference type="EMBL" id="CP072110">
    <property type="protein sequence ID" value="QTH64060.1"/>
    <property type="molecule type" value="Genomic_DNA"/>
</dbReference>
<dbReference type="InterPro" id="IPR052181">
    <property type="entry name" value="5hmC_binding"/>
</dbReference>
<dbReference type="CDD" id="cd21133">
    <property type="entry name" value="EVE"/>
    <property type="match status" value="1"/>
</dbReference>
<proteinExistence type="predicted"/>
<dbReference type="Pfam" id="PF01878">
    <property type="entry name" value="EVE"/>
    <property type="match status" value="1"/>
</dbReference>
<sequence length="154" mass="17813">MQYWLFKSEPDEYSIDDLKAEPNQTGRWDGIRNYQARNLIRDQIKEGDLVLFYHSSCKNVGVAGSAKVVSAPYPDPLQFDPESKYHDPKSHPDQPKWFSVDLKYDQHAKSFLSLSKIKSLPELAEMVLVKQGRLSIQPVTEKEWKFISQLIKIS</sequence>
<dbReference type="KEGG" id="psym:J1N51_00785"/>
<gene>
    <name evidence="3" type="ORF">J1N51_00785</name>
</gene>
<dbReference type="Gene3D" id="3.10.590.10">
    <property type="entry name" value="ph1033 like domains"/>
    <property type="match status" value="1"/>
</dbReference>
<name>A0A975DEA4_9GAMM</name>
<evidence type="ECO:0000259" key="2">
    <source>
        <dbReference type="Pfam" id="PF01878"/>
    </source>
</evidence>
<dbReference type="InterPro" id="IPR047197">
    <property type="entry name" value="THYN1-like_EVE"/>
</dbReference>
<dbReference type="Proteomes" id="UP000682739">
    <property type="component" value="Chromosome"/>
</dbReference>
<dbReference type="SUPFAM" id="SSF88697">
    <property type="entry name" value="PUA domain-like"/>
    <property type="match status" value="1"/>
</dbReference>
<reference evidence="3" key="1">
    <citation type="submission" date="2021-03" db="EMBL/GenBank/DDBJ databases">
        <title>Description of Psychrosphaera ytuae sp. nov. isolated from deep sea sediment of South China Sea.</title>
        <authorList>
            <person name="Zhang J."/>
            <person name="Xu X.-D."/>
        </authorList>
    </citation>
    <scope>NUCLEOTIDE SEQUENCE</scope>
    <source>
        <strain evidence="3">MTZ26</strain>
    </source>
</reference>
<protein>
    <submittedName>
        <fullName evidence="3">EVE domain-containing protein</fullName>
    </submittedName>
</protein>
<evidence type="ECO:0000313" key="4">
    <source>
        <dbReference type="Proteomes" id="UP000682739"/>
    </source>
</evidence>
<keyword evidence="1" id="KW-0597">Phosphoprotein</keyword>
<feature type="domain" description="EVE" evidence="2">
    <location>
        <begin position="2"/>
        <end position="149"/>
    </location>
</feature>
<evidence type="ECO:0000256" key="1">
    <source>
        <dbReference type="ARBA" id="ARBA00022553"/>
    </source>
</evidence>